<dbReference type="RefSeq" id="WP_131925480.1">
    <property type="nucleotide sequence ID" value="NZ_SLXB01000004.1"/>
</dbReference>
<comment type="caution">
    <text evidence="10">The sequence shown here is derived from an EMBL/GenBank/DDBJ whole genome shotgun (WGS) entry which is preliminary data.</text>
</comment>
<organism evidence="10 11">
    <name type="scientific">Prevotella heparinolytica</name>
    <dbReference type="NCBI Taxonomy" id="28113"/>
    <lineage>
        <taxon>Bacteria</taxon>
        <taxon>Pseudomonadati</taxon>
        <taxon>Bacteroidota</taxon>
        <taxon>Bacteroidia</taxon>
        <taxon>Bacteroidales</taxon>
        <taxon>Bacteroidaceae</taxon>
        <taxon>Bacteroides</taxon>
    </lineage>
</organism>
<evidence type="ECO:0000313" key="10">
    <source>
        <dbReference type="EMBL" id="TCO94940.1"/>
    </source>
</evidence>
<dbReference type="GO" id="GO:0004557">
    <property type="term" value="F:alpha-galactosidase activity"/>
    <property type="evidence" value="ECO:0007669"/>
    <property type="project" value="UniProtKB-EC"/>
</dbReference>
<keyword evidence="4" id="KW-0677">Repeat</keyword>
<evidence type="ECO:0000256" key="7">
    <source>
        <dbReference type="SAM" id="SignalP"/>
    </source>
</evidence>
<feature type="domain" description="GLAA-B beta-barrel" evidence="9">
    <location>
        <begin position="345"/>
        <end position="407"/>
    </location>
</feature>
<evidence type="ECO:0000259" key="8">
    <source>
        <dbReference type="Pfam" id="PF23763"/>
    </source>
</evidence>
<feature type="signal peptide" evidence="7">
    <location>
        <begin position="1"/>
        <end position="18"/>
    </location>
</feature>
<dbReference type="InterPro" id="IPR011050">
    <property type="entry name" value="Pectin_lyase_fold/virulence"/>
</dbReference>
<protein>
    <submittedName>
        <fullName evidence="10">Parallel beta helix pectate lyase-like protein</fullName>
    </submittedName>
</protein>
<dbReference type="SUPFAM" id="SSF51126">
    <property type="entry name" value="Pectin lyase-like"/>
    <property type="match status" value="1"/>
</dbReference>
<keyword evidence="5" id="KW-0378">Hydrolase</keyword>
<evidence type="ECO:0000256" key="6">
    <source>
        <dbReference type="ARBA" id="ARBA00023295"/>
    </source>
</evidence>
<evidence type="ECO:0000256" key="4">
    <source>
        <dbReference type="ARBA" id="ARBA00022737"/>
    </source>
</evidence>
<feature type="domain" description="GLAA-B beta-barrel" evidence="8">
    <location>
        <begin position="148"/>
        <end position="237"/>
    </location>
</feature>
<proteinExistence type="predicted"/>
<evidence type="ECO:0000256" key="2">
    <source>
        <dbReference type="ARBA" id="ARBA00001271"/>
    </source>
</evidence>
<accession>A0A4R2LVG0</accession>
<comment type="catalytic activity">
    <reaction evidence="1">
        <text>Hydrolysis of terminal, non-reducing alpha-D-galactose residues in alpha-D-galactosides, including galactose oligosaccharides, galactomannans and galactolipids.</text>
        <dbReference type="EC" id="3.2.1.22"/>
    </reaction>
</comment>
<gene>
    <name evidence="10" type="ORF">EV202_10437</name>
</gene>
<sequence>MRTLFLSIMLLFVLPLSAQRKDTVYISDFGIRPYSYENSVEKLQLAIKACKEQKARWLVFEKGRYDFWPEGAIRKEYFITNTSTAEECPSKVKTIGLFFEEMDGLTIEGNGAILMFHGKMTMITFAHCKRMRLQNIHLDFERPGGSEMMYTKVDEKGVEVTIHKDSRYEIADGQIHLYGEGWRSNRNHCIEYNPQNKFFFYSNGWRVLAASKAVEKAPGIVRFTTPEGFRPQTGNTLTVRDIIRDQVGMFIYQSRDITLENIDVHYMHGLGIVSQYTENITMNNVRCEPRKESGRILASSADFMHFSGCSGKISIIGCRYAGAQDDPINVHGTNLCAVRQVNGHTLVLRFMHGQSYGFDAYFEGDTVAFVNASTMERFACAKVTSVKRLTDYTVEVSFDRKVPRTLTLNSDCVENISRTPEVEIRNCYFTRTSTRGTLVTTPRKVVIADNIYYKTGMSAILIEGDAKDWYESGPVKDVLIKGNTFIECAHSGGPEKAVIAIHPSNSEIDANRPVHRNIRIENNIFKTLGNPVLYAKSTQGLVFKENTVEKGDTLIFSGEKSLFHMVGCKDVVIKGNRLDRENEKLLIMEKMRRQFVDIDCKIKVKKLP</sequence>
<dbReference type="Pfam" id="PF23763">
    <property type="entry name" value="Beta-barrel_GLAA-B_I"/>
    <property type="match status" value="1"/>
</dbReference>
<evidence type="ECO:0000256" key="5">
    <source>
        <dbReference type="ARBA" id="ARBA00022801"/>
    </source>
</evidence>
<feature type="chain" id="PRO_5020215430" evidence="7">
    <location>
        <begin position="19"/>
        <end position="608"/>
    </location>
</feature>
<evidence type="ECO:0000259" key="9">
    <source>
        <dbReference type="Pfam" id="PF23764"/>
    </source>
</evidence>
<keyword evidence="6" id="KW-0326">Glycosidase</keyword>
<dbReference type="SMART" id="SM00710">
    <property type="entry name" value="PbH1"/>
    <property type="match status" value="6"/>
</dbReference>
<evidence type="ECO:0000256" key="1">
    <source>
        <dbReference type="ARBA" id="ARBA00001255"/>
    </source>
</evidence>
<dbReference type="InterPro" id="IPR012334">
    <property type="entry name" value="Pectin_lyas_fold"/>
</dbReference>
<reference evidence="10 11" key="1">
    <citation type="submission" date="2019-03" db="EMBL/GenBank/DDBJ databases">
        <title>Genomic Encyclopedia of Type Strains, Phase IV (KMG-IV): sequencing the most valuable type-strain genomes for metagenomic binning, comparative biology and taxonomic classification.</title>
        <authorList>
            <person name="Goeker M."/>
        </authorList>
    </citation>
    <scope>NUCLEOTIDE SEQUENCE [LARGE SCALE GENOMIC DNA]</scope>
    <source>
        <strain evidence="10 11">DSM 23917</strain>
    </source>
</reference>
<keyword evidence="10" id="KW-0456">Lyase</keyword>
<dbReference type="EMBL" id="SLXB01000004">
    <property type="protein sequence ID" value="TCO94940.1"/>
    <property type="molecule type" value="Genomic_DNA"/>
</dbReference>
<dbReference type="Gene3D" id="2.160.20.10">
    <property type="entry name" value="Single-stranded right-handed beta-helix, Pectin lyase-like"/>
    <property type="match status" value="2"/>
</dbReference>
<dbReference type="GO" id="GO:0016829">
    <property type="term" value="F:lyase activity"/>
    <property type="evidence" value="ECO:0007669"/>
    <property type="project" value="UniProtKB-KW"/>
</dbReference>
<keyword evidence="3 7" id="KW-0732">Signal</keyword>
<comment type="catalytic activity">
    <reaction evidence="2">
        <text>Hydrolysis of terminal, non-reducing branched (1-&gt;3)-alpha-D-galactosidic residues, producing free D-galactose.</text>
        <dbReference type="EC" id="3.2.1.n1"/>
    </reaction>
</comment>
<dbReference type="InterPro" id="IPR006626">
    <property type="entry name" value="PbH1"/>
</dbReference>
<dbReference type="Proteomes" id="UP000295600">
    <property type="component" value="Unassembled WGS sequence"/>
</dbReference>
<dbReference type="AlphaFoldDB" id="A0A4R2LVG0"/>
<dbReference type="Pfam" id="PF23764">
    <property type="entry name" value="Beta-barrel_GLAA-B_II"/>
    <property type="match status" value="1"/>
</dbReference>
<dbReference type="InterPro" id="IPR057275">
    <property type="entry name" value="Beta-barrel_GLAA-B_I"/>
</dbReference>
<dbReference type="InterPro" id="IPR056441">
    <property type="entry name" value="Beta-barrel_GLAA-B_II"/>
</dbReference>
<evidence type="ECO:0000256" key="3">
    <source>
        <dbReference type="ARBA" id="ARBA00022729"/>
    </source>
</evidence>
<name>A0A4R2LVG0_9BACE</name>
<evidence type="ECO:0000313" key="11">
    <source>
        <dbReference type="Proteomes" id="UP000295600"/>
    </source>
</evidence>